<reference evidence="3 4" key="2">
    <citation type="submission" date="2025-04" db="UniProtKB">
        <authorList>
            <consortium name="RefSeq"/>
        </authorList>
    </citation>
    <scope>IDENTIFICATION</scope>
    <source>
        <tissue evidence="3 4">Leaf</tissue>
    </source>
</reference>
<feature type="compositionally biased region" description="Polar residues" evidence="1">
    <location>
        <begin position="14"/>
        <end position="32"/>
    </location>
</feature>
<reference evidence="2" key="1">
    <citation type="journal article" date="2020" name="Nat. Genet.">
        <title>Genomic diversifications of five Gossypium allopolyploid species and their impact on cotton improvement.</title>
        <authorList>
            <person name="Chen Z.J."/>
            <person name="Sreedasyam A."/>
            <person name="Ando A."/>
            <person name="Song Q."/>
            <person name="De Santiago L.M."/>
            <person name="Hulse-Kemp A.M."/>
            <person name="Ding M."/>
            <person name="Ye W."/>
            <person name="Kirkbride R.C."/>
            <person name="Jenkins J."/>
            <person name="Plott C."/>
            <person name="Lovell J."/>
            <person name="Lin Y.M."/>
            <person name="Vaughn R."/>
            <person name="Liu B."/>
            <person name="Simpson S."/>
            <person name="Scheffler B.E."/>
            <person name="Wen L."/>
            <person name="Saski C.A."/>
            <person name="Grover C.E."/>
            <person name="Hu G."/>
            <person name="Conover J.L."/>
            <person name="Carlson J.W."/>
            <person name="Shu S."/>
            <person name="Boston L.B."/>
            <person name="Williams M."/>
            <person name="Peterson D.G."/>
            <person name="McGee K."/>
            <person name="Jones D.C."/>
            <person name="Wendel J.F."/>
            <person name="Stelly D.M."/>
            <person name="Grimwood J."/>
            <person name="Schmutz J."/>
        </authorList>
    </citation>
    <scope>NUCLEOTIDE SEQUENCE [LARGE SCALE GENOMIC DNA]</scope>
    <source>
        <strain evidence="2">cv. TM-1</strain>
    </source>
</reference>
<name>A0A1U8MC06_GOSHI</name>
<evidence type="ECO:0000313" key="3">
    <source>
        <dbReference type="RefSeq" id="XP_016724367.1"/>
    </source>
</evidence>
<keyword evidence="2" id="KW-1185">Reference proteome</keyword>
<dbReference type="PANTHER" id="PTHR47481:SF10">
    <property type="entry name" value="COPIA-LIKE POLYPROTEIN_RETROTRANSPOSON"/>
    <property type="match status" value="1"/>
</dbReference>
<dbReference type="InterPro" id="IPR036875">
    <property type="entry name" value="Znf_CCHC_sf"/>
</dbReference>
<dbReference type="PaxDb" id="3635-A0A1U8MC06"/>
<evidence type="ECO:0000256" key="1">
    <source>
        <dbReference type="SAM" id="MobiDB-lite"/>
    </source>
</evidence>
<organism evidence="2 3">
    <name type="scientific">Gossypium hirsutum</name>
    <name type="common">Upland cotton</name>
    <name type="synonym">Gossypium mexicanum</name>
    <dbReference type="NCBI Taxonomy" id="3635"/>
    <lineage>
        <taxon>Eukaryota</taxon>
        <taxon>Viridiplantae</taxon>
        <taxon>Streptophyta</taxon>
        <taxon>Embryophyta</taxon>
        <taxon>Tracheophyta</taxon>
        <taxon>Spermatophyta</taxon>
        <taxon>Magnoliopsida</taxon>
        <taxon>eudicotyledons</taxon>
        <taxon>Gunneridae</taxon>
        <taxon>Pentapetalae</taxon>
        <taxon>rosids</taxon>
        <taxon>malvids</taxon>
        <taxon>Malvales</taxon>
        <taxon>Malvaceae</taxon>
        <taxon>Malvoideae</taxon>
        <taxon>Gossypium</taxon>
    </lineage>
</organism>
<dbReference type="SUPFAM" id="SSF57756">
    <property type="entry name" value="Retrovirus zinc finger-like domains"/>
    <property type="match status" value="1"/>
</dbReference>
<dbReference type="RefSeq" id="XP_016724367.1">
    <property type="nucleotide sequence ID" value="XM_016868878.1"/>
</dbReference>
<protein>
    <submittedName>
        <fullName evidence="3 4">Uncharacterized protein LOC107936195</fullName>
    </submittedName>
</protein>
<dbReference type="RefSeq" id="XP_040944529.1">
    <property type="nucleotide sequence ID" value="XM_041088595.1"/>
</dbReference>
<evidence type="ECO:0000313" key="6">
    <source>
        <dbReference type="RefSeq" id="XP_040944529.1"/>
    </source>
</evidence>
<evidence type="ECO:0000313" key="4">
    <source>
        <dbReference type="RefSeq" id="XP_016724375.1"/>
    </source>
</evidence>
<accession>A0A1U8MC06</accession>
<dbReference type="Pfam" id="PF14223">
    <property type="entry name" value="Retrotran_gag_2"/>
    <property type="match status" value="1"/>
</dbReference>
<dbReference type="GeneID" id="107936195"/>
<proteinExistence type="predicted"/>
<gene>
    <name evidence="3 4 5 6" type="primary">LOC107936195</name>
</gene>
<dbReference type="KEGG" id="ghi:107936195"/>
<sequence length="316" mass="35606">MATDPVPGDDTPRHSSNFGRGPSPSSGSAVSHTIHSFSKHDTIKLTESNFLLWKHQLLLILEGYDLEGFVQGTIPVSSPLVIGVDGQLVDNLVFLAHKKQDKFLAFWLLSTVSDEVLVHLTSAKSSFDIWSAIENWFGVISSIKISRMRHDLYSFKKASLSIKKYLSKVKRLNDSLIAAGSIVTEQEQVSIILAGLWLEFESVRVIASTTPMYLDLLAELLLDCEARELDLLSEVIMQANVTSYSKNSHSSKHADGYAQNFRQGHREHGRGWFRGKNRGNGRGWSRSRPQCQLCGKFGHIVQTCYHRFDDFFWCRC</sequence>
<evidence type="ECO:0000313" key="2">
    <source>
        <dbReference type="Proteomes" id="UP000818029"/>
    </source>
</evidence>
<dbReference type="STRING" id="3635.A0A1U8MC06"/>
<dbReference type="GO" id="GO:0008270">
    <property type="term" value="F:zinc ion binding"/>
    <property type="evidence" value="ECO:0007669"/>
    <property type="project" value="InterPro"/>
</dbReference>
<dbReference type="OrthoDB" id="1845088at2759"/>
<dbReference type="PANTHER" id="PTHR47481">
    <property type="match status" value="1"/>
</dbReference>
<dbReference type="Proteomes" id="UP000818029">
    <property type="component" value="Chromosome D02"/>
</dbReference>
<feature type="region of interest" description="Disordered" evidence="1">
    <location>
        <begin position="1"/>
        <end position="32"/>
    </location>
</feature>
<dbReference type="RefSeq" id="XP_016724375.1">
    <property type="nucleotide sequence ID" value="XM_016868886.1"/>
</dbReference>
<evidence type="ECO:0000313" key="5">
    <source>
        <dbReference type="RefSeq" id="XP_040944528.1"/>
    </source>
</evidence>
<dbReference type="RefSeq" id="XP_040944528.1">
    <property type="nucleotide sequence ID" value="XM_041088594.1"/>
</dbReference>
<dbReference type="AlphaFoldDB" id="A0A1U8MC06"/>
<dbReference type="GO" id="GO:0003676">
    <property type="term" value="F:nucleic acid binding"/>
    <property type="evidence" value="ECO:0007669"/>
    <property type="project" value="InterPro"/>
</dbReference>